<sequence length="171" mass="15268">MPTPAADGTNPAISALVSAAGVFTSAAGAIFSEPQGGGSGGGGNANVAAPTPTFPTFSTPGVPFAGGGGGGASVSGIPLTPTASGGAVPGATPIVIASPAVSGVVVVAPTLGPSGTLRSASASASAASASASAAGASSGAGSVIATTPSSRLTGVVYAGVTVASAFVALML</sequence>
<keyword evidence="2" id="KW-1185">Reference proteome</keyword>
<reference evidence="1" key="1">
    <citation type="submission" date="2020-05" db="EMBL/GenBank/DDBJ databases">
        <title>Phylogenomic resolution of chytrid fungi.</title>
        <authorList>
            <person name="Stajich J.E."/>
            <person name="Amses K."/>
            <person name="Simmons R."/>
            <person name="Seto K."/>
            <person name="Myers J."/>
            <person name="Bonds A."/>
            <person name="Quandt C.A."/>
            <person name="Barry K."/>
            <person name="Liu P."/>
            <person name="Grigoriev I."/>
            <person name="Longcore J.E."/>
            <person name="James T.Y."/>
        </authorList>
    </citation>
    <scope>NUCLEOTIDE SEQUENCE</scope>
    <source>
        <strain evidence="1">JEL0379</strain>
    </source>
</reference>
<comment type="caution">
    <text evidence="1">The sequence shown here is derived from an EMBL/GenBank/DDBJ whole genome shotgun (WGS) entry which is preliminary data.</text>
</comment>
<gene>
    <name evidence="1" type="ORF">HDU87_006153</name>
</gene>
<protein>
    <submittedName>
        <fullName evidence="1">Uncharacterized protein</fullName>
    </submittedName>
</protein>
<proteinExistence type="predicted"/>
<evidence type="ECO:0000313" key="2">
    <source>
        <dbReference type="Proteomes" id="UP001212152"/>
    </source>
</evidence>
<evidence type="ECO:0000313" key="1">
    <source>
        <dbReference type="EMBL" id="KAJ3175490.1"/>
    </source>
</evidence>
<name>A0AAD5THD9_9FUNG</name>
<dbReference type="EMBL" id="JADGJQ010000051">
    <property type="protein sequence ID" value="KAJ3175490.1"/>
    <property type="molecule type" value="Genomic_DNA"/>
</dbReference>
<accession>A0AAD5THD9</accession>
<dbReference type="AlphaFoldDB" id="A0AAD5THD9"/>
<dbReference type="Proteomes" id="UP001212152">
    <property type="component" value="Unassembled WGS sequence"/>
</dbReference>
<organism evidence="1 2">
    <name type="scientific">Geranomyces variabilis</name>
    <dbReference type="NCBI Taxonomy" id="109894"/>
    <lineage>
        <taxon>Eukaryota</taxon>
        <taxon>Fungi</taxon>
        <taxon>Fungi incertae sedis</taxon>
        <taxon>Chytridiomycota</taxon>
        <taxon>Chytridiomycota incertae sedis</taxon>
        <taxon>Chytridiomycetes</taxon>
        <taxon>Spizellomycetales</taxon>
        <taxon>Powellomycetaceae</taxon>
        <taxon>Geranomyces</taxon>
    </lineage>
</organism>